<reference evidence="2" key="2">
    <citation type="journal article" date="2015" name="Pathog. Dis.">
        <title>A putative, novel coli surface antigen 8B (CS8B) of enterotoxigenic Escherichia coli.</title>
        <authorList>
            <person name="Njoroge S.M."/>
            <person name="Boinett C.J."/>
            <person name="Made L.F."/>
            <person name="Ouko T.T."/>
            <person name="Fevre E.M."/>
            <person name="Thomson N.R."/>
            <person name="Kariuki S."/>
        </authorList>
    </citation>
    <scope>NUCLEOTIDE SEQUENCE</scope>
    <source>
        <strain evidence="2">ETEC_ESEI_111</strain>
    </source>
</reference>
<feature type="chain" id="PRO_5002522592" evidence="1">
    <location>
        <begin position="23"/>
        <end position="357"/>
    </location>
</feature>
<dbReference type="RefSeq" id="WP_074541850.1">
    <property type="nucleotide sequence ID" value="NZ_LGMQ01000072.1"/>
</dbReference>
<dbReference type="InterPro" id="IPR054068">
    <property type="entry name" value="CofJ"/>
</dbReference>
<proteinExistence type="predicted"/>
<evidence type="ECO:0000313" key="2">
    <source>
        <dbReference type="EMBL" id="CEJ09709.1"/>
    </source>
</evidence>
<dbReference type="Pfam" id="PF21874">
    <property type="entry name" value="CofJ"/>
    <property type="match status" value="1"/>
</dbReference>
<reference evidence="2" key="1">
    <citation type="submission" date="2014-11" db="EMBL/GenBank/DDBJ databases">
        <authorList>
            <person name="Aslett M."/>
        </authorList>
    </citation>
    <scope>NUCLEOTIDE SEQUENCE</scope>
    <source>
        <strain evidence="2">ETEC_ESEI_111</strain>
    </source>
</reference>
<organism evidence="2">
    <name type="scientific">Escherichia coli</name>
    <dbReference type="NCBI Taxonomy" id="562"/>
    <lineage>
        <taxon>Bacteria</taxon>
        <taxon>Pseudomonadati</taxon>
        <taxon>Pseudomonadota</taxon>
        <taxon>Gammaproteobacteria</taxon>
        <taxon>Enterobacterales</taxon>
        <taxon>Enterobacteriaceae</taxon>
        <taxon>Escherichia</taxon>
    </lineage>
</organism>
<dbReference type="EMBL" id="LN651094">
    <property type="protein sequence ID" value="CEJ09709.1"/>
    <property type="molecule type" value="Genomic_DNA"/>
</dbReference>
<dbReference type="AlphaFoldDB" id="A0A0F7TAU7"/>
<evidence type="ECO:0000256" key="1">
    <source>
        <dbReference type="SAM" id="SignalP"/>
    </source>
</evidence>
<sequence length="357" mass="40822">MKTKLGYSILAAAIFYSLPGMASPSSSEGGAFTVNMPKVSTVDDTKGCPSLETPLRLNFTENINRVYDSFSMDAWRGSAHYDYINDIWNVLPGNLSIAPTEHEIHIYVEYFKTTLNRFSDNNGVFAYTDDSGVMQANGEYKWEHVPELGQYVYKAVIKPWNKSQTKSIYLPGRDFKKVEVFHFQNNRPHWNDRGDYKKVKERVSLMNKSYPYSVVSKRDTTLSLNNKMDDDSESLFLYQKLTRSNVKDSKINYYQLRGLFTPGVQGAELVRNFIIFGGENADHFRGFGTDYKRFPVKDSYSMEDQGSFDKALKIQSIDLKIMEAGRVKNGTNMTQIASYKRNDFNMTVENLKACGLD</sequence>
<accession>A0A0F7TAU7</accession>
<keyword evidence="1" id="KW-0732">Signal</keyword>
<protein>
    <submittedName>
        <fullName evidence="2">CofJ protein</fullName>
    </submittedName>
</protein>
<feature type="signal peptide" evidence="1">
    <location>
        <begin position="1"/>
        <end position="22"/>
    </location>
</feature>
<gene>
    <name evidence="2" type="primary">cofJ</name>
</gene>
<name>A0A0F7TAU7_ECOLX</name>